<dbReference type="Proteomes" id="UP000282926">
    <property type="component" value="Unassembled WGS sequence"/>
</dbReference>
<comment type="caution">
    <text evidence="2">The sequence shown here is derived from an EMBL/GenBank/DDBJ whole genome shotgun (WGS) entry which is preliminary data.</text>
</comment>
<gene>
    <name evidence="2" type="ORF">EA187_00490</name>
</gene>
<evidence type="ECO:0000313" key="2">
    <source>
        <dbReference type="EMBL" id="RVU47948.1"/>
    </source>
</evidence>
<dbReference type="EMBL" id="SADD01000001">
    <property type="protein sequence ID" value="RVU47948.1"/>
    <property type="molecule type" value="Genomic_DNA"/>
</dbReference>
<dbReference type="RefSeq" id="WP_115603449.1">
    <property type="nucleotide sequence ID" value="NZ_SADD01000001.1"/>
</dbReference>
<sequence>MGDQEIGLRMIWALEREPLSDAEGARELWAGALQACGDEAVDYDLNQRGQWRAFDADRLIVDTLTQRTQVVMVRLSQGGMIALSTGKHGERPRLVAELRLRLEEHVERLDAMTAVGIALMRSLLIFARIDRSDRAQPGASNCVSMAASGEPPQRLTSLLTSIEGVELTSTPSGWQARARSEAVGDSAGPEWQSFCDTLSAEVLT</sequence>
<name>A0ABY0CVQ3_9DELT</name>
<evidence type="ECO:0000313" key="3">
    <source>
        <dbReference type="Proteomes" id="UP000282926"/>
    </source>
</evidence>
<reference evidence="2 3" key="1">
    <citation type="submission" date="2019-01" db="EMBL/GenBank/DDBJ databases">
        <title>Lujinxingia litoralis gen. nov., sp. nov. and Lujinxingia sediminis gen. nov., sp. nov., new members in the order Bradymonadales, isolated from coastal sediment.</title>
        <authorList>
            <person name="Li C.-M."/>
        </authorList>
    </citation>
    <scope>NUCLEOTIDE SEQUENCE [LARGE SCALE GENOMIC DNA]</scope>
    <source>
        <strain evidence="2 3">SEH01</strain>
    </source>
</reference>
<proteinExistence type="predicted"/>
<accession>A0ABY0CVQ3</accession>
<evidence type="ECO:0000256" key="1">
    <source>
        <dbReference type="SAM" id="MobiDB-lite"/>
    </source>
</evidence>
<keyword evidence="3" id="KW-1185">Reference proteome</keyword>
<feature type="region of interest" description="Disordered" evidence="1">
    <location>
        <begin position="170"/>
        <end position="189"/>
    </location>
</feature>
<protein>
    <submittedName>
        <fullName evidence="2">Uncharacterized protein</fullName>
    </submittedName>
</protein>
<organism evidence="2 3">
    <name type="scientific">Lujinxingia sediminis</name>
    <dbReference type="NCBI Taxonomy" id="2480984"/>
    <lineage>
        <taxon>Bacteria</taxon>
        <taxon>Deltaproteobacteria</taxon>
        <taxon>Bradymonadales</taxon>
        <taxon>Lujinxingiaceae</taxon>
        <taxon>Lujinxingia</taxon>
    </lineage>
</organism>